<evidence type="ECO:0000256" key="1">
    <source>
        <dbReference type="ARBA" id="ARBA00023015"/>
    </source>
</evidence>
<reference evidence="7" key="1">
    <citation type="journal article" date="2019" name="Int. J. Syst. Evol. Microbiol.">
        <title>The Global Catalogue of Microorganisms (GCM) 10K type strain sequencing project: providing services to taxonomists for standard genome sequencing and annotation.</title>
        <authorList>
            <consortium name="The Broad Institute Genomics Platform"/>
            <consortium name="The Broad Institute Genome Sequencing Center for Infectious Disease"/>
            <person name="Wu L."/>
            <person name="Ma J."/>
        </authorList>
    </citation>
    <scope>NUCLEOTIDE SEQUENCE [LARGE SCALE GENOMIC DNA]</scope>
    <source>
        <strain evidence="7">NBRC 108728</strain>
    </source>
</reference>
<name>A0ABM8GJP6_9MICO</name>
<dbReference type="SUPFAM" id="SSF53850">
    <property type="entry name" value="Periplasmic binding protein-like II"/>
    <property type="match status" value="1"/>
</dbReference>
<accession>A0ABM8GJP6</accession>
<gene>
    <name evidence="6" type="ORF">GCM10025867_08390</name>
</gene>
<feature type="compositionally biased region" description="Polar residues" evidence="4">
    <location>
        <begin position="267"/>
        <end position="277"/>
    </location>
</feature>
<dbReference type="PANTHER" id="PTHR30118:SF15">
    <property type="entry name" value="TRANSCRIPTIONAL REGULATORY PROTEIN"/>
    <property type="match status" value="1"/>
</dbReference>
<feature type="region of interest" description="Disordered" evidence="4">
    <location>
        <begin position="248"/>
        <end position="288"/>
    </location>
</feature>
<keyword evidence="3" id="KW-0804">Transcription</keyword>
<proteinExistence type="predicted"/>
<dbReference type="PANTHER" id="PTHR30118">
    <property type="entry name" value="HTH-TYPE TRANSCRIPTIONAL REGULATOR LEUO-RELATED"/>
    <property type="match status" value="1"/>
</dbReference>
<dbReference type="EMBL" id="AP027732">
    <property type="protein sequence ID" value="BDZ48598.1"/>
    <property type="molecule type" value="Genomic_DNA"/>
</dbReference>
<evidence type="ECO:0000256" key="3">
    <source>
        <dbReference type="ARBA" id="ARBA00023163"/>
    </source>
</evidence>
<feature type="domain" description="LysR substrate-binding" evidence="5">
    <location>
        <begin position="37"/>
        <end position="240"/>
    </location>
</feature>
<dbReference type="CDD" id="cd08417">
    <property type="entry name" value="PBP2_Nitroaromatics_like"/>
    <property type="match status" value="1"/>
</dbReference>
<keyword evidence="7" id="KW-1185">Reference proteome</keyword>
<organism evidence="6 7">
    <name type="scientific">Frondihabitans sucicola</name>
    <dbReference type="NCBI Taxonomy" id="1268041"/>
    <lineage>
        <taxon>Bacteria</taxon>
        <taxon>Bacillati</taxon>
        <taxon>Actinomycetota</taxon>
        <taxon>Actinomycetes</taxon>
        <taxon>Micrococcales</taxon>
        <taxon>Microbacteriaceae</taxon>
        <taxon>Frondihabitans</taxon>
    </lineage>
</organism>
<keyword evidence="2" id="KW-0238">DNA-binding</keyword>
<evidence type="ECO:0000256" key="2">
    <source>
        <dbReference type="ARBA" id="ARBA00023125"/>
    </source>
</evidence>
<feature type="compositionally biased region" description="Basic and acidic residues" evidence="4">
    <location>
        <begin position="279"/>
        <end position="288"/>
    </location>
</feature>
<evidence type="ECO:0000313" key="6">
    <source>
        <dbReference type="EMBL" id="BDZ48598.1"/>
    </source>
</evidence>
<dbReference type="InterPro" id="IPR037402">
    <property type="entry name" value="YidZ_PBP2"/>
</dbReference>
<evidence type="ECO:0000256" key="4">
    <source>
        <dbReference type="SAM" id="MobiDB-lite"/>
    </source>
</evidence>
<dbReference type="Pfam" id="PF03466">
    <property type="entry name" value="LysR_substrate"/>
    <property type="match status" value="1"/>
</dbReference>
<sequence length="288" mass="31562">MAVSLRDRAHRVLDDVHEILAPKTEVSDSEIERDLTASFTIQAVSDTAEIFGPALVNVVRNRTTRVQVTLLDDGPLQGEALPGGRIDVYLGLPLASADDDILRERLLADRMVLVGPRNGFLSQLPPEIPLTPEQVTSVPHITPSRHCDFQAALGRHLDGLGLIRDVAVATPSFTSAFTILRDSDFLCMAPEWLTRPLLGDGLITRPLDAPISPVFIEMAWHRRTHTDAAHRWLRDRVRESALSIHPDALAGSSGMTREATLGEARVSSPQRVLSLTSKGDAEDRSEAR</sequence>
<dbReference type="InterPro" id="IPR050389">
    <property type="entry name" value="LysR-type_TF"/>
</dbReference>
<evidence type="ECO:0000259" key="5">
    <source>
        <dbReference type="Pfam" id="PF03466"/>
    </source>
</evidence>
<keyword evidence="1" id="KW-0805">Transcription regulation</keyword>
<protein>
    <recommendedName>
        <fullName evidence="5">LysR substrate-binding domain-containing protein</fullName>
    </recommendedName>
</protein>
<dbReference type="InterPro" id="IPR005119">
    <property type="entry name" value="LysR_subst-bd"/>
</dbReference>
<dbReference type="Gene3D" id="3.40.190.10">
    <property type="entry name" value="Periplasmic binding protein-like II"/>
    <property type="match status" value="2"/>
</dbReference>
<evidence type="ECO:0000313" key="7">
    <source>
        <dbReference type="Proteomes" id="UP001321486"/>
    </source>
</evidence>
<dbReference type="Proteomes" id="UP001321486">
    <property type="component" value="Chromosome"/>
</dbReference>